<evidence type="ECO:0000313" key="1">
    <source>
        <dbReference type="EMBL" id="GAA6409805.1"/>
    </source>
</evidence>
<keyword evidence="2" id="KW-1185">Reference proteome</keyword>
<gene>
    <name evidence="1" type="ORF">K040078D81_39220</name>
</gene>
<protein>
    <submittedName>
        <fullName evidence="1">Uncharacterized protein</fullName>
    </submittedName>
</protein>
<sequence length="55" mass="6267">MNFQTDSRYCAGSEQLPKSIWKRNEDMTDAGCLSIGYRRNDAAPKAETHLTYDPL</sequence>
<reference evidence="1 2" key="1">
    <citation type="submission" date="2024-04" db="EMBL/GenBank/DDBJ databases">
        <title>Defined microbial consortia suppress multidrug-resistant proinflammatory Enterobacteriaceae via ecological control.</title>
        <authorList>
            <person name="Furuichi M."/>
            <person name="Kawaguchi T."/>
            <person name="Pust M."/>
            <person name="Yasuma K."/>
            <person name="Plichta D."/>
            <person name="Hasegawa N."/>
            <person name="Ohya T."/>
            <person name="Bhattarai S."/>
            <person name="Sasajima S."/>
            <person name="Aoto Y."/>
            <person name="Tuganbaev T."/>
            <person name="Yaginuma M."/>
            <person name="Ueda M."/>
            <person name="Okahashi N."/>
            <person name="Amafuji K."/>
            <person name="Kiridooshi Y."/>
            <person name="Sugita K."/>
            <person name="Strazar M."/>
            <person name="Skelly A."/>
            <person name="Suda W."/>
            <person name="Hattori M."/>
            <person name="Nakamoto N."/>
            <person name="Caballero S."/>
            <person name="Norman J."/>
            <person name="Olle B."/>
            <person name="Tanoue T."/>
            <person name="Arita M."/>
            <person name="Bucci V."/>
            <person name="Atarashi K."/>
            <person name="Xavier R."/>
            <person name="Honda K."/>
        </authorList>
    </citation>
    <scope>NUCLEOTIDE SEQUENCE [LARGE SCALE GENOMIC DNA]</scope>
    <source>
        <strain evidence="2">k04-0078-D8-1</strain>
    </source>
</reference>
<evidence type="ECO:0000313" key="2">
    <source>
        <dbReference type="Proteomes" id="UP001600943"/>
    </source>
</evidence>
<organism evidence="1 2">
    <name type="scientific">Blautia hominis</name>
    <dbReference type="NCBI Taxonomy" id="2025493"/>
    <lineage>
        <taxon>Bacteria</taxon>
        <taxon>Bacillati</taxon>
        <taxon>Bacillota</taxon>
        <taxon>Clostridia</taxon>
        <taxon>Lachnospirales</taxon>
        <taxon>Lachnospiraceae</taxon>
        <taxon>Blautia</taxon>
    </lineage>
</organism>
<dbReference type="Proteomes" id="UP001600943">
    <property type="component" value="Unassembled WGS sequence"/>
</dbReference>
<accession>A0ABQ0BEB5</accession>
<comment type="caution">
    <text evidence="1">The sequence shown here is derived from an EMBL/GenBank/DDBJ whole genome shotgun (WGS) entry which is preliminary data.</text>
</comment>
<name>A0ABQ0BEB5_9FIRM</name>
<proteinExistence type="predicted"/>
<dbReference type="EMBL" id="BAABYW010000001">
    <property type="protein sequence ID" value="GAA6409805.1"/>
    <property type="molecule type" value="Genomic_DNA"/>
</dbReference>